<reference evidence="1" key="2">
    <citation type="submission" date="2024-06" db="EMBL/GenBank/DDBJ databases">
        <authorList>
            <person name="Sakai Y."/>
            <person name="Fujii T."/>
        </authorList>
    </citation>
    <scope>NUCLEOTIDE SEQUENCE</scope>
    <source>
        <strain evidence="1">M701</strain>
        <plasmid evidence="1">pM7012</plasmid>
    </source>
</reference>
<protein>
    <submittedName>
        <fullName evidence="1">Uncharacterized protein</fullName>
    </submittedName>
</protein>
<reference evidence="1" key="1">
    <citation type="journal article" date="2014" name="Microbiology">
        <title>A 2,4-dichlorophenoxyacetic acid degradation plasmid pM7012 discloses distribution of an unclassified megaplasmid group across bacterial species.</title>
        <authorList>
            <person name="Sakai Y."/>
            <person name="Ogawa N."/>
            <person name="Shimomura Y."/>
            <person name="Fujii T."/>
        </authorList>
    </citation>
    <scope>NUCLEOTIDE SEQUENCE</scope>
    <source>
        <strain evidence="1">M701</strain>
    </source>
</reference>
<accession>V5YNU8</accession>
<dbReference type="EMBL" id="AB853026">
    <property type="protein sequence ID" value="BAO19077.1"/>
    <property type="molecule type" value="Genomic_DNA"/>
</dbReference>
<evidence type="ECO:0000313" key="1">
    <source>
        <dbReference type="EMBL" id="BAO19077.1"/>
    </source>
</evidence>
<proteinExistence type="predicted"/>
<dbReference type="AlphaFoldDB" id="V5YNU8"/>
<sequence length="214" mass="23615">MRPAIFFWRRHSAVGLEHLRATVGEVRSPSRAEREALLLELPDLLKEVRSNGSHRRIHVAITTINAGAFEVRRIELHTPDRNRAAVAGYRHHRAHLAEARVRCLKRIERCMISEVMSLVAERPPGSEGFAAEPKDVIKGRGPELLVAEPVCAQCALESGGNGEAIRFQPAGGRAPVIEKMLAGNVVVEAIGVFVAENEDRSRRQLCCIKRGLAT</sequence>
<keyword evidence="1" id="KW-0614">Plasmid</keyword>
<geneLocation type="plasmid" evidence="1">
    <name>pM7012</name>
</geneLocation>
<organism evidence="1">
    <name type="scientific">Burkholderia sp. M701</name>
    <dbReference type="NCBI Taxonomy" id="326454"/>
    <lineage>
        <taxon>Bacteria</taxon>
        <taxon>Pseudomonadati</taxon>
        <taxon>Pseudomonadota</taxon>
        <taxon>Betaproteobacteria</taxon>
        <taxon>Burkholderiales</taxon>
        <taxon>Burkholderiaceae</taxon>
        <taxon>Burkholderia</taxon>
    </lineage>
</organism>
<name>V5YNU8_9BURK</name>